<dbReference type="FunCoup" id="A0A251VLG8">
    <property type="interactions" value="36"/>
</dbReference>
<sequence length="98" mass="11002">MISKRLLLVFAVVLLISSEITANELPSNVNESELEDAKYDREYYKGGLGVGGFTNRRLKQSAPVYNNPDPPTYTPCCFKKAEATAYKQAYQTHSTHNK</sequence>
<protein>
    <recommendedName>
        <fullName evidence="5">Secreted protein</fullName>
    </recommendedName>
</protein>
<evidence type="ECO:0000313" key="2">
    <source>
        <dbReference type="EMBL" id="KAF5820581.1"/>
    </source>
</evidence>
<dbReference type="Gramene" id="mRNA:HanXRQr2_Chr01g0003811">
    <property type="protein sequence ID" value="mRNA:HanXRQr2_Chr01g0003811"/>
    <property type="gene ID" value="HanXRQr2_Chr01g0003811"/>
</dbReference>
<keyword evidence="1" id="KW-0732">Signal</keyword>
<proteinExistence type="predicted"/>
<dbReference type="Proteomes" id="UP000215914">
    <property type="component" value="Chromosome 1"/>
</dbReference>
<feature type="signal peptide" evidence="1">
    <location>
        <begin position="1"/>
        <end position="22"/>
    </location>
</feature>
<accession>A0A251VLG8</accession>
<reference evidence="2" key="3">
    <citation type="submission" date="2020-06" db="EMBL/GenBank/DDBJ databases">
        <title>Helianthus annuus Genome sequencing and assembly Release 2.</title>
        <authorList>
            <person name="Gouzy J."/>
            <person name="Langlade N."/>
            <person name="Munos S."/>
        </authorList>
    </citation>
    <scope>NUCLEOTIDE SEQUENCE</scope>
    <source>
        <tissue evidence="2">Leaves</tissue>
    </source>
</reference>
<name>A0A251VLG8_HELAN</name>
<reference evidence="2 4" key="1">
    <citation type="journal article" date="2017" name="Nature">
        <title>The sunflower genome provides insights into oil metabolism, flowering and Asterid evolution.</title>
        <authorList>
            <person name="Badouin H."/>
            <person name="Gouzy J."/>
            <person name="Grassa C.J."/>
            <person name="Murat F."/>
            <person name="Staton S.E."/>
            <person name="Cottret L."/>
            <person name="Lelandais-Briere C."/>
            <person name="Owens G.L."/>
            <person name="Carrere S."/>
            <person name="Mayjonade B."/>
            <person name="Legrand L."/>
            <person name="Gill N."/>
            <person name="Kane N.C."/>
            <person name="Bowers J.E."/>
            <person name="Hubner S."/>
            <person name="Bellec A."/>
            <person name="Berard A."/>
            <person name="Berges H."/>
            <person name="Blanchet N."/>
            <person name="Boniface M.C."/>
            <person name="Brunel D."/>
            <person name="Catrice O."/>
            <person name="Chaidir N."/>
            <person name="Claudel C."/>
            <person name="Donnadieu C."/>
            <person name="Faraut T."/>
            <person name="Fievet G."/>
            <person name="Helmstetter N."/>
            <person name="King M."/>
            <person name="Knapp S.J."/>
            <person name="Lai Z."/>
            <person name="Le Paslier M.C."/>
            <person name="Lippi Y."/>
            <person name="Lorenzon L."/>
            <person name="Mandel J.R."/>
            <person name="Marage G."/>
            <person name="Marchand G."/>
            <person name="Marquand E."/>
            <person name="Bret-Mestries E."/>
            <person name="Morien E."/>
            <person name="Nambeesan S."/>
            <person name="Nguyen T."/>
            <person name="Pegot-Espagnet P."/>
            <person name="Pouilly N."/>
            <person name="Raftis F."/>
            <person name="Sallet E."/>
            <person name="Schiex T."/>
            <person name="Thomas J."/>
            <person name="Vandecasteele C."/>
            <person name="Vares D."/>
            <person name="Vear F."/>
            <person name="Vautrin S."/>
            <person name="Crespi M."/>
            <person name="Mangin B."/>
            <person name="Burke J.M."/>
            <person name="Salse J."/>
            <person name="Munos S."/>
            <person name="Vincourt P."/>
            <person name="Rieseberg L.H."/>
            <person name="Langlade N.B."/>
        </authorList>
    </citation>
    <scope>NUCLEOTIDE SEQUENCE [LARGE SCALE GENOMIC DNA]</scope>
    <source>
        <strain evidence="4">cv. SF193</strain>
        <tissue evidence="2">Leaves</tissue>
    </source>
</reference>
<reference evidence="3" key="2">
    <citation type="submission" date="2017-02" db="EMBL/GenBank/DDBJ databases">
        <title>Sunflower complete genome.</title>
        <authorList>
            <person name="Langlade N."/>
            <person name="Munos S."/>
        </authorList>
    </citation>
    <scope>NUCLEOTIDE SEQUENCE [LARGE SCALE GENOMIC DNA]</scope>
    <source>
        <tissue evidence="3">Leaves</tissue>
    </source>
</reference>
<feature type="chain" id="PRO_5012580788" description="Secreted protein" evidence="1">
    <location>
        <begin position="23"/>
        <end position="98"/>
    </location>
</feature>
<dbReference type="EMBL" id="MNCJ02000316">
    <property type="protein sequence ID" value="KAF5820581.1"/>
    <property type="molecule type" value="Genomic_DNA"/>
</dbReference>
<dbReference type="AlphaFoldDB" id="A0A251VLG8"/>
<evidence type="ECO:0008006" key="5">
    <source>
        <dbReference type="Google" id="ProtNLM"/>
    </source>
</evidence>
<keyword evidence="4" id="KW-1185">Reference proteome</keyword>
<dbReference type="InParanoid" id="A0A251VLG8"/>
<evidence type="ECO:0000313" key="4">
    <source>
        <dbReference type="Proteomes" id="UP000215914"/>
    </source>
</evidence>
<dbReference type="EMBL" id="CM007890">
    <property type="protein sequence ID" value="OTG36294.1"/>
    <property type="molecule type" value="Genomic_DNA"/>
</dbReference>
<organism evidence="3 4">
    <name type="scientific">Helianthus annuus</name>
    <name type="common">Common sunflower</name>
    <dbReference type="NCBI Taxonomy" id="4232"/>
    <lineage>
        <taxon>Eukaryota</taxon>
        <taxon>Viridiplantae</taxon>
        <taxon>Streptophyta</taxon>
        <taxon>Embryophyta</taxon>
        <taxon>Tracheophyta</taxon>
        <taxon>Spermatophyta</taxon>
        <taxon>Magnoliopsida</taxon>
        <taxon>eudicotyledons</taxon>
        <taxon>Gunneridae</taxon>
        <taxon>Pentapetalae</taxon>
        <taxon>asterids</taxon>
        <taxon>campanulids</taxon>
        <taxon>Asterales</taxon>
        <taxon>Asteraceae</taxon>
        <taxon>Asteroideae</taxon>
        <taxon>Heliantheae alliance</taxon>
        <taxon>Heliantheae</taxon>
        <taxon>Helianthus</taxon>
    </lineage>
</organism>
<evidence type="ECO:0000313" key="3">
    <source>
        <dbReference type="EMBL" id="OTG36294.1"/>
    </source>
</evidence>
<evidence type="ECO:0000256" key="1">
    <source>
        <dbReference type="SAM" id="SignalP"/>
    </source>
</evidence>
<gene>
    <name evidence="3" type="ORF">HannXRQ_Chr01g0006041</name>
    <name evidence="2" type="ORF">HanXRQr2_Chr01g0003811</name>
</gene>